<evidence type="ECO:0000313" key="9">
    <source>
        <dbReference type="Proteomes" id="UP000319432"/>
    </source>
</evidence>
<keyword evidence="4" id="KW-0233">DNA recombination</keyword>
<dbReference type="AlphaFoldDB" id="A0A518VBL5"/>
<accession>A0A518VBL5</accession>
<feature type="domain" description="Tyr recombinase" evidence="6">
    <location>
        <begin position="132"/>
        <end position="309"/>
    </location>
</feature>
<evidence type="ECO:0000313" key="8">
    <source>
        <dbReference type="EMBL" id="QDX94378.1"/>
    </source>
</evidence>
<dbReference type="Pfam" id="PF00589">
    <property type="entry name" value="Phage_integrase"/>
    <property type="match status" value="1"/>
</dbReference>
<evidence type="ECO:0000256" key="3">
    <source>
        <dbReference type="ARBA" id="ARBA00023125"/>
    </source>
</evidence>
<dbReference type="InterPro" id="IPR050090">
    <property type="entry name" value="Tyrosine_recombinase_XerCD"/>
</dbReference>
<comment type="similarity">
    <text evidence="1">Belongs to the 'phage' integrase family.</text>
</comment>
<dbReference type="PANTHER" id="PTHR30349:SF64">
    <property type="entry name" value="PROPHAGE INTEGRASE INTD-RELATED"/>
    <property type="match status" value="1"/>
</dbReference>
<dbReference type="OrthoDB" id="2399485at2"/>
<reference evidence="8 9" key="1">
    <citation type="submission" date="2018-11" db="EMBL/GenBank/DDBJ databases">
        <title>Phylogenetic determinants of toxin gene distribution in genomes of Brevibacillus laterosporus.</title>
        <authorList>
            <person name="Glare T.R."/>
            <person name="Durrant A."/>
            <person name="Berry C."/>
            <person name="Palma L."/>
            <person name="Ormskirk M."/>
            <person name="Cox M.O."/>
        </authorList>
    </citation>
    <scope>NUCLEOTIDE SEQUENCE [LARGE SCALE GENOMIC DNA]</scope>
    <source>
        <strain evidence="8 9">1821L</strain>
    </source>
</reference>
<organism evidence="8 9">
    <name type="scientific">Brevibacillus laterosporus</name>
    <name type="common">Bacillus laterosporus</name>
    <dbReference type="NCBI Taxonomy" id="1465"/>
    <lineage>
        <taxon>Bacteria</taxon>
        <taxon>Bacillati</taxon>
        <taxon>Bacillota</taxon>
        <taxon>Bacilli</taxon>
        <taxon>Bacillales</taxon>
        <taxon>Paenibacillaceae</taxon>
        <taxon>Brevibacillus</taxon>
    </lineage>
</organism>
<dbReference type="InterPro" id="IPR004107">
    <property type="entry name" value="Integrase_SAM-like_N"/>
</dbReference>
<gene>
    <name evidence="8" type="ORF">EEL30_20070</name>
</gene>
<dbReference type="InterPro" id="IPR044068">
    <property type="entry name" value="CB"/>
</dbReference>
<dbReference type="InterPro" id="IPR010998">
    <property type="entry name" value="Integrase_recombinase_N"/>
</dbReference>
<dbReference type="CDD" id="cd00397">
    <property type="entry name" value="DNA_BRE_C"/>
    <property type="match status" value="1"/>
</dbReference>
<evidence type="ECO:0000259" key="7">
    <source>
        <dbReference type="PROSITE" id="PS51900"/>
    </source>
</evidence>
<dbReference type="GO" id="GO:0006310">
    <property type="term" value="P:DNA recombination"/>
    <property type="evidence" value="ECO:0007669"/>
    <property type="project" value="UniProtKB-KW"/>
</dbReference>
<dbReference type="InterPro" id="IPR002104">
    <property type="entry name" value="Integrase_catalytic"/>
</dbReference>
<dbReference type="PROSITE" id="PS51900">
    <property type="entry name" value="CB"/>
    <property type="match status" value="1"/>
</dbReference>
<dbReference type="Gene3D" id="1.10.443.10">
    <property type="entry name" value="Intergrase catalytic core"/>
    <property type="match status" value="1"/>
</dbReference>
<proteinExistence type="inferred from homology"/>
<feature type="domain" description="Core-binding (CB)" evidence="7">
    <location>
        <begin position="18"/>
        <end position="110"/>
    </location>
</feature>
<dbReference type="EMBL" id="CP033464">
    <property type="protein sequence ID" value="QDX94378.1"/>
    <property type="molecule type" value="Genomic_DNA"/>
</dbReference>
<dbReference type="Pfam" id="PF02899">
    <property type="entry name" value="Phage_int_SAM_1"/>
    <property type="match status" value="1"/>
</dbReference>
<protein>
    <submittedName>
        <fullName evidence="8">Site-specific integrase</fullName>
    </submittedName>
</protein>
<dbReference type="GO" id="GO:0015074">
    <property type="term" value="P:DNA integration"/>
    <property type="evidence" value="ECO:0007669"/>
    <property type="project" value="UniProtKB-KW"/>
</dbReference>
<keyword evidence="2" id="KW-0229">DNA integration</keyword>
<keyword evidence="3 5" id="KW-0238">DNA-binding</keyword>
<sequence>MNAHNTQDYTKVIGIHTPTVHKAILSFLEERRGASNNTAISYKQHIEQFFGYTRGKKLNEEDLTFTRQEVVEYRNYLINLMDKNGAKKRYSNSSINTKISIVKSLFDFLPNYDYQVSSLVFKLIPLKNRDSKPNGFLTWEEMQQIINKVKEQWNGWEKSLILTLAAQTAIRKDALFNLEWTGIQLIDGVPVIKAYDKRGKLDIKPIPVAIYNELMDFMEEHGVGERVFTIRSQTTLNNAIAKVCDELQFSKDRKITLHSFKKGSVDTTQKVFKDVKITQQHANHSNPSTTLNIYTDSIHDFKMMPSFLLGQKIDLSKLEEMTKEEIINVIQGLDLGIKAKIARKINN</sequence>
<dbReference type="GO" id="GO:0003677">
    <property type="term" value="F:DNA binding"/>
    <property type="evidence" value="ECO:0007669"/>
    <property type="project" value="UniProtKB-UniRule"/>
</dbReference>
<dbReference type="Gene3D" id="1.10.150.130">
    <property type="match status" value="1"/>
</dbReference>
<name>A0A518VBL5_BRELA</name>
<dbReference type="Proteomes" id="UP000319432">
    <property type="component" value="Chromosome"/>
</dbReference>
<dbReference type="PROSITE" id="PS51898">
    <property type="entry name" value="TYR_RECOMBINASE"/>
    <property type="match status" value="1"/>
</dbReference>
<dbReference type="InterPro" id="IPR011010">
    <property type="entry name" value="DNA_brk_join_enz"/>
</dbReference>
<dbReference type="InterPro" id="IPR013762">
    <property type="entry name" value="Integrase-like_cat_sf"/>
</dbReference>
<keyword evidence="9" id="KW-1185">Reference proteome</keyword>
<evidence type="ECO:0000259" key="6">
    <source>
        <dbReference type="PROSITE" id="PS51898"/>
    </source>
</evidence>
<evidence type="ECO:0000256" key="1">
    <source>
        <dbReference type="ARBA" id="ARBA00008857"/>
    </source>
</evidence>
<dbReference type="PANTHER" id="PTHR30349">
    <property type="entry name" value="PHAGE INTEGRASE-RELATED"/>
    <property type="match status" value="1"/>
</dbReference>
<evidence type="ECO:0000256" key="4">
    <source>
        <dbReference type="ARBA" id="ARBA00023172"/>
    </source>
</evidence>
<evidence type="ECO:0000256" key="2">
    <source>
        <dbReference type="ARBA" id="ARBA00022908"/>
    </source>
</evidence>
<evidence type="ECO:0000256" key="5">
    <source>
        <dbReference type="PROSITE-ProRule" id="PRU01248"/>
    </source>
</evidence>
<dbReference type="SUPFAM" id="SSF56349">
    <property type="entry name" value="DNA breaking-rejoining enzymes"/>
    <property type="match status" value="1"/>
</dbReference>